<keyword evidence="1" id="KW-1133">Transmembrane helix</keyword>
<gene>
    <name evidence="2" type="ORF">SAMN04488541_103144</name>
</gene>
<name>A0A1I2IDL4_9BACT</name>
<feature type="transmembrane region" description="Helical" evidence="1">
    <location>
        <begin position="48"/>
        <end position="70"/>
    </location>
</feature>
<feature type="transmembrane region" description="Helical" evidence="1">
    <location>
        <begin position="186"/>
        <end position="205"/>
    </location>
</feature>
<evidence type="ECO:0000313" key="2">
    <source>
        <dbReference type="EMBL" id="SFF40482.1"/>
    </source>
</evidence>
<evidence type="ECO:0000313" key="3">
    <source>
        <dbReference type="Proteomes" id="UP000199513"/>
    </source>
</evidence>
<feature type="transmembrane region" description="Helical" evidence="1">
    <location>
        <begin position="91"/>
        <end position="112"/>
    </location>
</feature>
<keyword evidence="1" id="KW-0812">Transmembrane</keyword>
<dbReference type="EMBL" id="FONY01000031">
    <property type="protein sequence ID" value="SFF40482.1"/>
    <property type="molecule type" value="Genomic_DNA"/>
</dbReference>
<sequence length="216" mass="24715">MKEIVNYQRGIRFYLLLGFVVLFSFVFIINNALPYFDINSPVYDTEKIRPFTGALLAHILFGIVALLTGISQFYTSLSKRNKYFHRFLGRLYFISVLLSALASIYLSVFHAIIDRGYITFGIGLLGLAFAWLSTSVMAFVAIINKQISQHKEWVLRSYVVTCGFILFRMVFGTLEQVLQVSHIDSGNIAAWVCWSIPLLICEIIIQSKKVIFQNKF</sequence>
<evidence type="ECO:0000256" key="1">
    <source>
        <dbReference type="SAM" id="Phobius"/>
    </source>
</evidence>
<feature type="transmembrane region" description="Helical" evidence="1">
    <location>
        <begin position="12"/>
        <end position="36"/>
    </location>
</feature>
<feature type="transmembrane region" description="Helical" evidence="1">
    <location>
        <begin position="155"/>
        <end position="174"/>
    </location>
</feature>
<organism evidence="2 3">
    <name type="scientific">Thermoflexibacter ruber</name>
    <dbReference type="NCBI Taxonomy" id="1003"/>
    <lineage>
        <taxon>Bacteria</taxon>
        <taxon>Pseudomonadati</taxon>
        <taxon>Bacteroidota</taxon>
        <taxon>Cytophagia</taxon>
        <taxon>Cytophagales</taxon>
        <taxon>Thermoflexibacteraceae</taxon>
        <taxon>Thermoflexibacter</taxon>
    </lineage>
</organism>
<keyword evidence="3" id="KW-1185">Reference proteome</keyword>
<dbReference type="Pfam" id="PF10067">
    <property type="entry name" value="DUF2306"/>
    <property type="match status" value="1"/>
</dbReference>
<dbReference type="RefSeq" id="WP_091548501.1">
    <property type="nucleotide sequence ID" value="NZ_FONY01000031.1"/>
</dbReference>
<protein>
    <submittedName>
        <fullName evidence="2">Predicted membrane protein</fullName>
    </submittedName>
</protein>
<keyword evidence="1" id="KW-0472">Membrane</keyword>
<proteinExistence type="predicted"/>
<accession>A0A1I2IDL4</accession>
<dbReference type="AlphaFoldDB" id="A0A1I2IDL4"/>
<dbReference type="OrthoDB" id="195502at2"/>
<dbReference type="STRING" id="1003.SAMN04488541_103144"/>
<feature type="transmembrane region" description="Helical" evidence="1">
    <location>
        <begin position="118"/>
        <end position="143"/>
    </location>
</feature>
<dbReference type="Proteomes" id="UP000199513">
    <property type="component" value="Unassembled WGS sequence"/>
</dbReference>
<dbReference type="InterPro" id="IPR018750">
    <property type="entry name" value="DUF2306_membrane"/>
</dbReference>
<reference evidence="2 3" key="1">
    <citation type="submission" date="2016-10" db="EMBL/GenBank/DDBJ databases">
        <authorList>
            <person name="de Groot N.N."/>
        </authorList>
    </citation>
    <scope>NUCLEOTIDE SEQUENCE [LARGE SCALE GENOMIC DNA]</scope>
    <source>
        <strain>GEY</strain>
        <strain evidence="3">DSM 9560</strain>
    </source>
</reference>